<reference evidence="2 3" key="1">
    <citation type="journal article" date="2016" name="Mol. Biol. Evol.">
        <title>Comparative Genomics of Early-Diverging Mushroom-Forming Fungi Provides Insights into the Origins of Lignocellulose Decay Capabilities.</title>
        <authorList>
            <person name="Nagy L.G."/>
            <person name="Riley R."/>
            <person name="Tritt A."/>
            <person name="Adam C."/>
            <person name="Daum C."/>
            <person name="Floudas D."/>
            <person name="Sun H."/>
            <person name="Yadav J.S."/>
            <person name="Pangilinan J."/>
            <person name="Larsson K.H."/>
            <person name="Matsuura K."/>
            <person name="Barry K."/>
            <person name="Labutti K."/>
            <person name="Kuo R."/>
            <person name="Ohm R.A."/>
            <person name="Bhattacharya S.S."/>
            <person name="Shirouzu T."/>
            <person name="Yoshinaga Y."/>
            <person name="Martin F.M."/>
            <person name="Grigoriev I.V."/>
            <person name="Hibbett D.S."/>
        </authorList>
    </citation>
    <scope>NUCLEOTIDE SEQUENCE [LARGE SCALE GENOMIC DNA]</scope>
    <source>
        <strain evidence="2 3">HHB12733</strain>
    </source>
</reference>
<dbReference type="OrthoDB" id="27601at2759"/>
<feature type="domain" description="tRNA-guanine(15) transglycosylase-like" evidence="1">
    <location>
        <begin position="27"/>
        <end position="276"/>
    </location>
</feature>
<keyword evidence="3" id="KW-1185">Reference proteome</keyword>
<dbReference type="SUPFAM" id="SSF51713">
    <property type="entry name" value="tRNA-guanine transglycosylase"/>
    <property type="match status" value="1"/>
</dbReference>
<feature type="domain" description="tRNA-guanine(15) transglycosylase-like" evidence="1">
    <location>
        <begin position="282"/>
        <end position="485"/>
    </location>
</feature>
<dbReference type="InterPro" id="IPR050852">
    <property type="entry name" value="Queuine_tRNA-ribosyltrfase"/>
</dbReference>
<dbReference type="GO" id="GO:0006400">
    <property type="term" value="P:tRNA modification"/>
    <property type="evidence" value="ECO:0007669"/>
    <property type="project" value="InterPro"/>
</dbReference>
<dbReference type="FunCoup" id="A0A165HGH3">
    <property type="interactions" value="398"/>
</dbReference>
<dbReference type="Gene3D" id="3.20.20.105">
    <property type="entry name" value="Queuine tRNA-ribosyltransferase-like"/>
    <property type="match status" value="1"/>
</dbReference>
<dbReference type="InterPro" id="IPR002616">
    <property type="entry name" value="tRNA_ribo_trans-like"/>
</dbReference>
<dbReference type="InterPro" id="IPR036511">
    <property type="entry name" value="TGT-like_sf"/>
</dbReference>
<protein>
    <submittedName>
        <fullName evidence="2">tRNA-guanine transglycosylase</fullName>
    </submittedName>
</protein>
<dbReference type="Proteomes" id="UP000076842">
    <property type="component" value="Unassembled WGS sequence"/>
</dbReference>
<name>A0A165HGH3_9BASI</name>
<gene>
    <name evidence="2" type="ORF">CALCODRAFT_549872</name>
</gene>
<sequence>MSGATARSPPVLSFKILAPSSSHFSPRLGIVQLKRSSAETIEVLTPGLFVHTSRGHVPHLSVDHMNRLAKHMPWLHVSFEKFLETLPPTPTLQPGSQPLHSFVGAPASQHIISLSFRDPADVGQRPPSGANYLSGLTVRGVRKISPSSYRNYVSVVRPDIVMALSDIPFTSPPYSQKRITRSIDRSIRWLGDLLRDGSSSTELKPTPVKNVLVSLLGGTSPIARRTFSESLLGPLEEGGISSGTRQPALVRLDDNVTGYVLEMAPLRMESAVDPTDVHATRLRTGEPVHMISALLQASLSALPMEKPRLVHSAMSPLEMLHLIESCGVDLFDSYWAQTAADWGIALDFVFPLPMERSSTTKQRPSGRRDIGHNLYEAFYAYDFRSLLGAGTEHGSDTGCVCLACSPSFPKPIHHGSLEQDDAENPDETATAFTRSYIHHLLHTHEMSAHALLASHNIIVLQEFFAGIRTVLKDRPERFAAEMSRFENEYDGDMRIMEEARRDWGAVDLARGKGRLARERRAEAGAIGTAGDVVLYPTADS</sequence>
<evidence type="ECO:0000313" key="2">
    <source>
        <dbReference type="EMBL" id="KZT59271.1"/>
    </source>
</evidence>
<dbReference type="PANTHER" id="PTHR46064:SF1">
    <property type="entry name" value="QUEUINE TRNA-RIBOSYLTRANSFERASE ACCESSORY SUBUNIT 2"/>
    <property type="match status" value="1"/>
</dbReference>
<evidence type="ECO:0000259" key="1">
    <source>
        <dbReference type="Pfam" id="PF01702"/>
    </source>
</evidence>
<evidence type="ECO:0000313" key="3">
    <source>
        <dbReference type="Proteomes" id="UP000076842"/>
    </source>
</evidence>
<dbReference type="InParanoid" id="A0A165HGH3"/>
<accession>A0A165HGH3</accession>
<dbReference type="PANTHER" id="PTHR46064">
    <property type="entry name" value="QUEUINE TRNA-RIBOSYLTRANSFERASE ACCESSORY SUBUNIT 2"/>
    <property type="match status" value="1"/>
</dbReference>
<proteinExistence type="predicted"/>
<dbReference type="STRING" id="1353952.A0A165HGH3"/>
<dbReference type="Pfam" id="PF01702">
    <property type="entry name" value="TGT"/>
    <property type="match status" value="2"/>
</dbReference>
<dbReference type="EMBL" id="KV423942">
    <property type="protein sequence ID" value="KZT59271.1"/>
    <property type="molecule type" value="Genomic_DNA"/>
</dbReference>
<organism evidence="2 3">
    <name type="scientific">Calocera cornea HHB12733</name>
    <dbReference type="NCBI Taxonomy" id="1353952"/>
    <lineage>
        <taxon>Eukaryota</taxon>
        <taxon>Fungi</taxon>
        <taxon>Dikarya</taxon>
        <taxon>Basidiomycota</taxon>
        <taxon>Agaricomycotina</taxon>
        <taxon>Dacrymycetes</taxon>
        <taxon>Dacrymycetales</taxon>
        <taxon>Dacrymycetaceae</taxon>
        <taxon>Calocera</taxon>
    </lineage>
</organism>
<dbReference type="AlphaFoldDB" id="A0A165HGH3"/>